<dbReference type="KEGG" id="bhc:JFL75_12650"/>
<dbReference type="RefSeq" id="WP_215625094.1">
    <property type="nucleotide sequence ID" value="NZ_CP067089.2"/>
</dbReference>
<protein>
    <submittedName>
        <fullName evidence="2">Flavodoxin</fullName>
    </submittedName>
</protein>
<dbReference type="PANTHER" id="PTHR39201:SF1">
    <property type="entry name" value="FLAVODOXIN-LIKE DOMAIN-CONTAINING PROTEIN"/>
    <property type="match status" value="1"/>
</dbReference>
<sequence length="156" mass="16788">MSILIAYYSWSGNIRKAAEAIQKKTGGILFEIIPEPPYTSSYNAVVNQAKEEIRKGFKPALVSLPRDMVNYDTIFIGSPNWWSTLAPPVSAFLGAFDFSGKTVIPFISHGGGGLANCASDMAVQCPGSKTAKPFAFYGEANEAELDSWLAETGAAR</sequence>
<proteinExistence type="predicted"/>
<feature type="domain" description="Flavodoxin-like" evidence="1">
    <location>
        <begin position="3"/>
        <end position="156"/>
    </location>
</feature>
<gene>
    <name evidence="2" type="ORF">JFL75_12650</name>
</gene>
<accession>A0A7T8BA24</accession>
<dbReference type="InterPro" id="IPR029039">
    <property type="entry name" value="Flavoprotein-like_sf"/>
</dbReference>
<dbReference type="PROSITE" id="PS50902">
    <property type="entry name" value="FLAVODOXIN_LIKE"/>
    <property type="match status" value="1"/>
</dbReference>
<dbReference type="Pfam" id="PF12682">
    <property type="entry name" value="Flavodoxin_4"/>
    <property type="match status" value="1"/>
</dbReference>
<dbReference type="InterPro" id="IPR008254">
    <property type="entry name" value="Flavodoxin/NO_synth"/>
</dbReference>
<keyword evidence="3" id="KW-1185">Reference proteome</keyword>
<reference evidence="2" key="1">
    <citation type="submission" date="2021-01" db="EMBL/GenBank/DDBJ databases">
        <title>Description of Breznakiella homolactica.</title>
        <authorList>
            <person name="Song Y."/>
            <person name="Brune A."/>
        </authorList>
    </citation>
    <scope>NUCLEOTIDE SEQUENCE</scope>
    <source>
        <strain evidence="2">RmG30</strain>
    </source>
</reference>
<dbReference type="SUPFAM" id="SSF52218">
    <property type="entry name" value="Flavoproteins"/>
    <property type="match status" value="1"/>
</dbReference>
<organism evidence="2 3">
    <name type="scientific">Breznakiella homolactica</name>
    <dbReference type="NCBI Taxonomy" id="2798577"/>
    <lineage>
        <taxon>Bacteria</taxon>
        <taxon>Pseudomonadati</taxon>
        <taxon>Spirochaetota</taxon>
        <taxon>Spirochaetia</taxon>
        <taxon>Spirochaetales</taxon>
        <taxon>Breznakiellaceae</taxon>
        <taxon>Breznakiella</taxon>
    </lineage>
</organism>
<dbReference type="Gene3D" id="3.40.50.360">
    <property type="match status" value="1"/>
</dbReference>
<dbReference type="EMBL" id="CP067089">
    <property type="protein sequence ID" value="QQO07788.1"/>
    <property type="molecule type" value="Genomic_DNA"/>
</dbReference>
<dbReference type="GO" id="GO:0010181">
    <property type="term" value="F:FMN binding"/>
    <property type="evidence" value="ECO:0007669"/>
    <property type="project" value="InterPro"/>
</dbReference>
<evidence type="ECO:0000313" key="2">
    <source>
        <dbReference type="EMBL" id="QQO07788.1"/>
    </source>
</evidence>
<evidence type="ECO:0000259" key="1">
    <source>
        <dbReference type="PROSITE" id="PS50902"/>
    </source>
</evidence>
<evidence type="ECO:0000313" key="3">
    <source>
        <dbReference type="Proteomes" id="UP000595917"/>
    </source>
</evidence>
<dbReference type="PANTHER" id="PTHR39201">
    <property type="entry name" value="EXPORTED PROTEIN-RELATED"/>
    <property type="match status" value="1"/>
</dbReference>
<name>A0A7T8BA24_9SPIR</name>
<dbReference type="AlphaFoldDB" id="A0A7T8BA24"/>
<dbReference type="Proteomes" id="UP000595917">
    <property type="component" value="Chromosome"/>
</dbReference>